<dbReference type="Proteomes" id="UP000032233">
    <property type="component" value="Unassembled WGS sequence"/>
</dbReference>
<feature type="active site" description="Charge relay system" evidence="6">
    <location>
        <position position="111"/>
    </location>
</feature>
<comment type="cofactor">
    <cofactor evidence="5 7">
        <name>Zn(2+)</name>
        <dbReference type="ChEBI" id="CHEBI:29105"/>
    </cofactor>
    <text evidence="5 7">Binds 1 zinc ion per subunit.</text>
</comment>
<dbReference type="PANTHER" id="PTHR12589">
    <property type="entry name" value="PYRUVOYL TETRAHYDROBIOPTERIN SYNTHASE"/>
    <property type="match status" value="1"/>
</dbReference>
<dbReference type="AlphaFoldDB" id="A0A0D2JUJ3"/>
<proteinExistence type="inferred from homology"/>
<dbReference type="EC" id="4.-.-.-" evidence="5"/>
<dbReference type="PIRSF" id="PIRSF006113">
    <property type="entry name" value="PTP_synth"/>
    <property type="match status" value="1"/>
</dbReference>
<dbReference type="PANTHER" id="PTHR12589:SF8">
    <property type="entry name" value="6-CARBOXY-5,6,7,8-TETRAHYDROPTERIN SYNTHASE"/>
    <property type="match status" value="1"/>
</dbReference>
<comment type="caution">
    <text evidence="8">The sequence shown here is derived from an EMBL/GenBank/DDBJ whole genome shotgun (WGS) entry which is preliminary data.</text>
</comment>
<protein>
    <recommendedName>
        <fullName evidence="3 5">6-carboxy-5,6,7,8-tetrahydropterin synthase</fullName>
        <ecNumber evidence="5">4.-.-.-</ecNumber>
    </recommendedName>
</protein>
<dbReference type="InterPro" id="IPR007115">
    <property type="entry name" value="6-PTP_synth/QueD"/>
</dbReference>
<dbReference type="Pfam" id="PF01242">
    <property type="entry name" value="PTPS"/>
    <property type="match status" value="1"/>
</dbReference>
<organism evidence="8 9">
    <name type="scientific">Dethiosulfatarculus sandiegensis</name>
    <dbReference type="NCBI Taxonomy" id="1429043"/>
    <lineage>
        <taxon>Bacteria</taxon>
        <taxon>Pseudomonadati</taxon>
        <taxon>Thermodesulfobacteriota</taxon>
        <taxon>Desulfarculia</taxon>
        <taxon>Desulfarculales</taxon>
        <taxon>Desulfarculaceae</taxon>
        <taxon>Dethiosulfatarculus</taxon>
    </lineage>
</organism>
<feature type="active site" description="Proton acceptor" evidence="6">
    <location>
        <position position="23"/>
    </location>
</feature>
<dbReference type="RefSeq" id="WP_044349539.1">
    <property type="nucleotide sequence ID" value="NZ_AZAC01000017.1"/>
</dbReference>
<dbReference type="InterPro" id="IPR038418">
    <property type="entry name" value="6-PTP_synth/QueD_sf"/>
</dbReference>
<dbReference type="GO" id="GO:0070497">
    <property type="term" value="F:6-carboxytetrahydropterin synthase activity"/>
    <property type="evidence" value="ECO:0007669"/>
    <property type="project" value="UniProtKB-EC"/>
</dbReference>
<dbReference type="NCBIfam" id="TIGR03367">
    <property type="entry name" value="queuosine_QueD"/>
    <property type="match status" value="1"/>
</dbReference>
<evidence type="ECO:0000313" key="9">
    <source>
        <dbReference type="Proteomes" id="UP000032233"/>
    </source>
</evidence>
<feature type="binding site" evidence="7">
    <location>
        <position position="29"/>
    </location>
    <ligand>
        <name>Zn(2+)</name>
        <dbReference type="ChEBI" id="CHEBI:29105"/>
    </ligand>
</feature>
<evidence type="ECO:0000256" key="6">
    <source>
        <dbReference type="PIRSR" id="PIRSR006113-1"/>
    </source>
</evidence>
<comment type="similarity">
    <text evidence="2 5">Belongs to the PTPS family. QueD subfamily.</text>
</comment>
<evidence type="ECO:0000256" key="7">
    <source>
        <dbReference type="PIRSR" id="PIRSR006113-2"/>
    </source>
</evidence>
<dbReference type="STRING" id="1429043.X474_14680"/>
<evidence type="ECO:0000256" key="4">
    <source>
        <dbReference type="ARBA" id="ARBA00048807"/>
    </source>
</evidence>
<dbReference type="FunCoup" id="A0A0D2JUJ3">
    <property type="interactions" value="220"/>
</dbReference>
<dbReference type="EMBL" id="AZAC01000017">
    <property type="protein sequence ID" value="KIX13185.1"/>
    <property type="molecule type" value="Genomic_DNA"/>
</dbReference>
<name>A0A0D2JUJ3_9BACT</name>
<dbReference type="InParanoid" id="A0A0D2JUJ3"/>
<keyword evidence="9" id="KW-1185">Reference proteome</keyword>
<feature type="binding site" evidence="7">
    <location>
        <position position="27"/>
    </location>
    <ligand>
        <name>Zn(2+)</name>
        <dbReference type="ChEBI" id="CHEBI:29105"/>
    </ligand>
</feature>
<reference evidence="8 9" key="1">
    <citation type="submission" date="2013-11" db="EMBL/GenBank/DDBJ databases">
        <title>Metagenomic analysis of a methanogenic consortium involved in long chain n-alkane degradation.</title>
        <authorList>
            <person name="Davidova I.A."/>
            <person name="Callaghan A.V."/>
            <person name="Wawrik B."/>
            <person name="Pruitt S."/>
            <person name="Marks C."/>
            <person name="Duncan K.E."/>
            <person name="Suflita J.M."/>
        </authorList>
    </citation>
    <scope>NUCLEOTIDE SEQUENCE [LARGE SCALE GENOMIC DNA]</scope>
    <source>
        <strain evidence="8 9">SPR</strain>
    </source>
</reference>
<dbReference type="OrthoDB" id="9804698at2"/>
<sequence>MYELTVLGKFAAAHSLRNFKGKCEDLHGHNWKIEVVVTGTELDKADLLMDFGDLKALMNQALDRLDHKYLNELPPFDQLNPSSEQIAKHLFSTIAQGLPSQVTMKSVSAWESDNAKATYLGE</sequence>
<evidence type="ECO:0000256" key="2">
    <source>
        <dbReference type="ARBA" id="ARBA00008900"/>
    </source>
</evidence>
<accession>A0A0D2JUJ3</accession>
<evidence type="ECO:0000256" key="5">
    <source>
        <dbReference type="PIRNR" id="PIRNR006113"/>
    </source>
</evidence>
<keyword evidence="5 7" id="KW-0479">Metal-binding</keyword>
<evidence type="ECO:0000256" key="3">
    <source>
        <dbReference type="ARBA" id="ARBA00018141"/>
    </source>
</evidence>
<feature type="active site" description="Charge relay system" evidence="6">
    <location>
        <position position="67"/>
    </location>
</feature>
<feature type="binding site" evidence="7">
    <location>
        <position position="14"/>
    </location>
    <ligand>
        <name>Zn(2+)</name>
        <dbReference type="ChEBI" id="CHEBI:29105"/>
    </ligand>
</feature>
<dbReference type="UniPathway" id="UPA00391"/>
<evidence type="ECO:0000313" key="8">
    <source>
        <dbReference type="EMBL" id="KIX13185.1"/>
    </source>
</evidence>
<evidence type="ECO:0000256" key="1">
    <source>
        <dbReference type="ARBA" id="ARBA00005061"/>
    </source>
</evidence>
<comment type="catalytic activity">
    <reaction evidence="4 5">
        <text>7,8-dihydroneopterin 3'-triphosphate + H2O = 6-carboxy-5,6,7,8-tetrahydropterin + triphosphate + acetaldehyde + 2 H(+)</text>
        <dbReference type="Rhea" id="RHEA:27966"/>
        <dbReference type="ChEBI" id="CHEBI:15343"/>
        <dbReference type="ChEBI" id="CHEBI:15377"/>
        <dbReference type="ChEBI" id="CHEBI:15378"/>
        <dbReference type="ChEBI" id="CHEBI:18036"/>
        <dbReference type="ChEBI" id="CHEBI:58462"/>
        <dbReference type="ChEBI" id="CHEBI:61032"/>
        <dbReference type="EC" id="4.1.2.50"/>
    </reaction>
</comment>
<comment type="pathway">
    <text evidence="1 5">Purine metabolism; 7-cyano-7-deazaguanine biosynthesis.</text>
</comment>
<dbReference type="Gene3D" id="3.30.479.10">
    <property type="entry name" value="6-pyruvoyl tetrahydropterin synthase/QueD"/>
    <property type="match status" value="1"/>
</dbReference>
<gene>
    <name evidence="8" type="ORF">X474_14680</name>
</gene>
<dbReference type="GO" id="GO:0008616">
    <property type="term" value="P:tRNA queuosine(34) biosynthetic process"/>
    <property type="evidence" value="ECO:0007669"/>
    <property type="project" value="UniProtKB-KW"/>
</dbReference>
<keyword evidence="5 7" id="KW-0862">Zinc</keyword>
<dbReference type="GO" id="GO:0046872">
    <property type="term" value="F:metal ion binding"/>
    <property type="evidence" value="ECO:0007669"/>
    <property type="project" value="UniProtKB-KW"/>
</dbReference>
<keyword evidence="5" id="KW-0671">Queuosine biosynthesis</keyword>
<keyword evidence="5" id="KW-0456">Lyase</keyword>
<dbReference type="SUPFAM" id="SSF55620">
    <property type="entry name" value="Tetrahydrobiopterin biosynthesis enzymes-like"/>
    <property type="match status" value="1"/>
</dbReference>